<dbReference type="PROSITE" id="PS50943">
    <property type="entry name" value="HTH_CROC1"/>
    <property type="match status" value="1"/>
</dbReference>
<name>A0ABM9A2C0_9VIBR</name>
<dbReference type="EMBL" id="CAKLDM010000002">
    <property type="protein sequence ID" value="CAH0538543.1"/>
    <property type="molecule type" value="Genomic_DNA"/>
</dbReference>
<dbReference type="CDD" id="cd06270">
    <property type="entry name" value="PBP1_GalS-like"/>
    <property type="match status" value="1"/>
</dbReference>
<keyword evidence="3" id="KW-0804">Transcription</keyword>
<evidence type="ECO:0000259" key="4">
    <source>
        <dbReference type="PROSITE" id="PS50932"/>
    </source>
</evidence>
<dbReference type="Gene3D" id="3.40.50.2300">
    <property type="match status" value="2"/>
</dbReference>
<dbReference type="SMART" id="SM00354">
    <property type="entry name" value="HTH_LACI"/>
    <property type="match status" value="1"/>
</dbReference>
<dbReference type="CDD" id="cd01392">
    <property type="entry name" value="HTH_LacI"/>
    <property type="match status" value="1"/>
</dbReference>
<dbReference type="PANTHER" id="PTHR30146:SF109">
    <property type="entry name" value="HTH-TYPE TRANSCRIPTIONAL REGULATOR GALS"/>
    <property type="match status" value="1"/>
</dbReference>
<dbReference type="InterPro" id="IPR001387">
    <property type="entry name" value="Cro/C1-type_HTH"/>
</dbReference>
<dbReference type="PRINTS" id="PR00036">
    <property type="entry name" value="HTHLACI"/>
</dbReference>
<accession>A0ABM9A2C0</accession>
<protein>
    <submittedName>
        <fullName evidence="6">HTH-type transcriptional regulator GalR</fullName>
    </submittedName>
</protein>
<dbReference type="PANTHER" id="PTHR30146">
    <property type="entry name" value="LACI-RELATED TRANSCRIPTIONAL REPRESSOR"/>
    <property type="match status" value="1"/>
</dbReference>
<dbReference type="Gene3D" id="1.10.260.40">
    <property type="entry name" value="lambda repressor-like DNA-binding domains"/>
    <property type="match status" value="1"/>
</dbReference>
<reference evidence="6" key="1">
    <citation type="submission" date="2021-11" db="EMBL/GenBank/DDBJ databases">
        <authorList>
            <person name="Rodrigo-Torres L."/>
            <person name="Arahal R. D."/>
            <person name="Lucena T."/>
        </authorList>
    </citation>
    <scope>NUCLEOTIDE SEQUENCE</scope>
    <source>
        <strain evidence="6">CECT 7928</strain>
    </source>
</reference>
<evidence type="ECO:0000313" key="7">
    <source>
        <dbReference type="Proteomes" id="UP000838748"/>
    </source>
</evidence>
<dbReference type="Pfam" id="PF00356">
    <property type="entry name" value="LacI"/>
    <property type="match status" value="1"/>
</dbReference>
<dbReference type="Proteomes" id="UP000838748">
    <property type="component" value="Unassembled WGS sequence"/>
</dbReference>
<keyword evidence="7" id="KW-1185">Reference proteome</keyword>
<dbReference type="Pfam" id="PF00532">
    <property type="entry name" value="Peripla_BP_1"/>
    <property type="match status" value="1"/>
</dbReference>
<keyword evidence="1" id="KW-0805">Transcription regulation</keyword>
<evidence type="ECO:0000259" key="5">
    <source>
        <dbReference type="PROSITE" id="PS50943"/>
    </source>
</evidence>
<comment type="caution">
    <text evidence="6">The sequence shown here is derived from an EMBL/GenBank/DDBJ whole genome shotgun (WGS) entry which is preliminary data.</text>
</comment>
<dbReference type="InterPro" id="IPR010982">
    <property type="entry name" value="Lambda_DNA-bd_dom_sf"/>
</dbReference>
<proteinExistence type="predicted"/>
<dbReference type="PROSITE" id="PS50932">
    <property type="entry name" value="HTH_LACI_2"/>
    <property type="match status" value="1"/>
</dbReference>
<dbReference type="InterPro" id="IPR000843">
    <property type="entry name" value="HTH_LacI"/>
</dbReference>
<evidence type="ECO:0000256" key="3">
    <source>
        <dbReference type="ARBA" id="ARBA00023163"/>
    </source>
</evidence>
<dbReference type="SUPFAM" id="SSF47413">
    <property type="entry name" value="lambda repressor-like DNA-binding domains"/>
    <property type="match status" value="1"/>
</dbReference>
<dbReference type="InterPro" id="IPR001761">
    <property type="entry name" value="Peripla_BP/Lac1_sug-bd_dom"/>
</dbReference>
<dbReference type="SUPFAM" id="SSF53822">
    <property type="entry name" value="Periplasmic binding protein-like I"/>
    <property type="match status" value="1"/>
</dbReference>
<organism evidence="6 7">
    <name type="scientific">Vibrio marisflavi CECT 7928</name>
    <dbReference type="NCBI Taxonomy" id="634439"/>
    <lineage>
        <taxon>Bacteria</taxon>
        <taxon>Pseudomonadati</taxon>
        <taxon>Pseudomonadota</taxon>
        <taxon>Gammaproteobacteria</taxon>
        <taxon>Vibrionales</taxon>
        <taxon>Vibrionaceae</taxon>
        <taxon>Vibrio</taxon>
    </lineage>
</organism>
<feature type="domain" description="HTH cro/C1-type" evidence="5">
    <location>
        <begin position="3"/>
        <end position="46"/>
    </location>
</feature>
<gene>
    <name evidence="6" type="primary">galR_1</name>
    <name evidence="6" type="ORF">VMF7928_01464</name>
</gene>
<keyword evidence="2" id="KW-0238">DNA-binding</keyword>
<dbReference type="InterPro" id="IPR028082">
    <property type="entry name" value="Peripla_BP_I"/>
</dbReference>
<evidence type="ECO:0000256" key="2">
    <source>
        <dbReference type="ARBA" id="ARBA00023125"/>
    </source>
</evidence>
<feature type="domain" description="HTH lacI-type" evidence="4">
    <location>
        <begin position="2"/>
        <end position="56"/>
    </location>
</feature>
<sequence>MATIKDISELAGVSQATVSRVINGTSRVAYDKKLKVEKAIDALSYRKKVMKSPSFASGSGCIGVVVPDFSEPLYADTLKNIEDKLRECNYHVLASAGSSTENSQRRSVEFLLGRRVDALILYTPHLSDDYLISLEAQDIPVVVVNRYIPEIETSCINIDNELGGKLAAQYLLKMGHKKIACISGPLDSSEARERLQGYRTAIEEAGLNYSEALVSQARLTCESGAHAMQKLLNRKEEFSAVFACYDQLAFGALKSLQEQGYKVPEQISLIGFNNHMFTRYLASPLTTVKFPVEQMCLEAVQLILQKINNQEHDVNFNLVPALVVRDSVGAVAQNMQHVY</sequence>
<evidence type="ECO:0000256" key="1">
    <source>
        <dbReference type="ARBA" id="ARBA00023015"/>
    </source>
</evidence>
<evidence type="ECO:0000313" key="6">
    <source>
        <dbReference type="EMBL" id="CAH0538543.1"/>
    </source>
</evidence>
<dbReference type="RefSeq" id="WP_237360826.1">
    <property type="nucleotide sequence ID" value="NZ_CAKLDM010000002.1"/>
</dbReference>